<dbReference type="STRING" id="1287681.M7SDX2"/>
<proteinExistence type="predicted"/>
<dbReference type="Proteomes" id="UP000012174">
    <property type="component" value="Unassembled WGS sequence"/>
</dbReference>
<dbReference type="EMBL" id="KB707435">
    <property type="protein sequence ID" value="EMR62372.1"/>
    <property type="molecule type" value="Genomic_DNA"/>
</dbReference>
<evidence type="ECO:0000259" key="1">
    <source>
        <dbReference type="Pfam" id="PF07993"/>
    </source>
</evidence>
<dbReference type="Pfam" id="PF07993">
    <property type="entry name" value="NAD_binding_4"/>
    <property type="match status" value="1"/>
</dbReference>
<dbReference type="Gene3D" id="3.40.50.720">
    <property type="entry name" value="NAD(P)-binding Rossmann-like Domain"/>
    <property type="match status" value="1"/>
</dbReference>
<feature type="domain" description="Thioester reductase (TE)" evidence="1">
    <location>
        <begin position="93"/>
        <end position="140"/>
    </location>
</feature>
<dbReference type="KEGG" id="ela:UCREL1_10690"/>
<reference evidence="3" key="1">
    <citation type="journal article" date="2013" name="Genome Announc.">
        <title>Draft genome sequence of the grapevine dieback fungus Eutypa lata UCR-EL1.</title>
        <authorList>
            <person name="Blanco-Ulate B."/>
            <person name="Rolshausen P.E."/>
            <person name="Cantu D."/>
        </authorList>
    </citation>
    <scope>NUCLEOTIDE SEQUENCE [LARGE SCALE GENOMIC DNA]</scope>
    <source>
        <strain evidence="3">UCR-EL1</strain>
    </source>
</reference>
<name>M7SDX2_EUTLA</name>
<keyword evidence="3" id="KW-1185">Reference proteome</keyword>
<accession>M7SDX2</accession>
<organism evidence="2 3">
    <name type="scientific">Eutypa lata (strain UCR-EL1)</name>
    <name type="common">Grapevine dieback disease fungus</name>
    <name type="synonym">Eutypa armeniacae</name>
    <dbReference type="NCBI Taxonomy" id="1287681"/>
    <lineage>
        <taxon>Eukaryota</taxon>
        <taxon>Fungi</taxon>
        <taxon>Dikarya</taxon>
        <taxon>Ascomycota</taxon>
        <taxon>Pezizomycotina</taxon>
        <taxon>Sordariomycetes</taxon>
        <taxon>Xylariomycetidae</taxon>
        <taxon>Xylariales</taxon>
        <taxon>Diatrypaceae</taxon>
        <taxon>Eutypa</taxon>
    </lineage>
</organism>
<sequence length="141" mass="16338">MVTDNLTVARKEGFSSYLVICIMLDMQKCSVWLEQNGKQDDTSRERILGRIRRFWSLTEEIKKYFKNKLPSYVIPEREPPSPSSEIMALLMDATGFLGAFLLQDLLVRQKHQVKQVIMHAWAKNEAETLNRVQRTSTAYGI</sequence>
<protein>
    <submittedName>
        <fullName evidence="2">Putative l-aminoadipate-semialdehyde dehydrogenase large subunit protein</fullName>
    </submittedName>
</protein>
<dbReference type="HOGENOM" id="CLU_1825275_0_0_1"/>
<evidence type="ECO:0000313" key="2">
    <source>
        <dbReference type="EMBL" id="EMR62372.1"/>
    </source>
</evidence>
<dbReference type="AlphaFoldDB" id="M7SDX2"/>
<gene>
    <name evidence="2" type="ORF">UCREL1_10690</name>
</gene>
<dbReference type="InterPro" id="IPR013120">
    <property type="entry name" value="FAR_NAD-bd"/>
</dbReference>
<evidence type="ECO:0000313" key="3">
    <source>
        <dbReference type="Proteomes" id="UP000012174"/>
    </source>
</evidence>